<dbReference type="GO" id="GO:0005829">
    <property type="term" value="C:cytosol"/>
    <property type="evidence" value="ECO:0007669"/>
    <property type="project" value="TreeGrafter"/>
</dbReference>
<dbReference type="PANTHER" id="PTHR33515:SF1">
    <property type="entry name" value="RIBOSOME-BINDING FACTOR A, CHLOROPLASTIC-RELATED"/>
    <property type="match status" value="1"/>
</dbReference>
<name>A0A2M6T101_9BACT</name>
<keyword evidence="1 2" id="KW-0690">Ribosome biogenesis</keyword>
<comment type="function">
    <text evidence="2">One of several proteins that assist in the late maturation steps of the functional core of the 30S ribosomal subunit. Associates with free 30S ribosomal subunits (but not with 30S subunits that are part of 70S ribosomes or polysomes). Required for efficient processing of 16S rRNA. May interact with the 5'-terminal helix region of 16S rRNA.</text>
</comment>
<organism evidence="3 4">
    <name type="scientific">Candidatus Nealsonbacteria bacterium CG08_land_8_20_14_0_20_43_11</name>
    <dbReference type="NCBI Taxonomy" id="1974706"/>
    <lineage>
        <taxon>Bacteria</taxon>
        <taxon>Candidatus Nealsoniibacteriota</taxon>
    </lineage>
</organism>
<dbReference type="PANTHER" id="PTHR33515">
    <property type="entry name" value="RIBOSOME-BINDING FACTOR A, CHLOROPLASTIC-RELATED"/>
    <property type="match status" value="1"/>
</dbReference>
<dbReference type="NCBIfam" id="TIGR00082">
    <property type="entry name" value="rbfA"/>
    <property type="match status" value="1"/>
</dbReference>
<dbReference type="Gene3D" id="3.30.300.20">
    <property type="match status" value="1"/>
</dbReference>
<accession>A0A2M6T101</accession>
<protein>
    <recommendedName>
        <fullName evidence="2">Ribosome-binding factor A</fullName>
    </recommendedName>
</protein>
<dbReference type="GO" id="GO:0043024">
    <property type="term" value="F:ribosomal small subunit binding"/>
    <property type="evidence" value="ECO:0007669"/>
    <property type="project" value="TreeGrafter"/>
</dbReference>
<dbReference type="AlphaFoldDB" id="A0A2M6T101"/>
<evidence type="ECO:0000256" key="1">
    <source>
        <dbReference type="ARBA" id="ARBA00022517"/>
    </source>
</evidence>
<dbReference type="InterPro" id="IPR000238">
    <property type="entry name" value="RbfA"/>
</dbReference>
<comment type="subunit">
    <text evidence="2">Monomer. Binds 30S ribosomal subunits, but not 50S ribosomal subunits or 70S ribosomes.</text>
</comment>
<dbReference type="InterPro" id="IPR023799">
    <property type="entry name" value="RbfA_dom_sf"/>
</dbReference>
<evidence type="ECO:0000313" key="3">
    <source>
        <dbReference type="EMBL" id="PIS38991.1"/>
    </source>
</evidence>
<dbReference type="HAMAP" id="MF_00003">
    <property type="entry name" value="RbfA"/>
    <property type="match status" value="1"/>
</dbReference>
<comment type="subcellular location">
    <subcellularLocation>
        <location evidence="2">Cytoplasm</location>
    </subcellularLocation>
</comment>
<dbReference type="Pfam" id="PF02033">
    <property type="entry name" value="RBFA"/>
    <property type="match status" value="1"/>
</dbReference>
<sequence length="114" mass="13382">MRKRVDRINSLIEKELSNILVREGDFSEEALVTITRVNTSANLIQAKVFLSVLPEEKTAEVFRILNRRIYEIQQQFNKRVKMRPVPRLIFVDEKATKEAGRIEELLEKLKKEGK</sequence>
<reference evidence="4" key="1">
    <citation type="submission" date="2017-09" db="EMBL/GenBank/DDBJ databases">
        <title>Depth-based differentiation of microbial function through sediment-hosted aquifers and enrichment of novel symbionts in the deep terrestrial subsurface.</title>
        <authorList>
            <person name="Probst A.J."/>
            <person name="Ladd B."/>
            <person name="Jarett J.K."/>
            <person name="Geller-Mcgrath D.E."/>
            <person name="Sieber C.M.K."/>
            <person name="Emerson J.B."/>
            <person name="Anantharaman K."/>
            <person name="Thomas B.C."/>
            <person name="Malmstrom R."/>
            <person name="Stieglmeier M."/>
            <person name="Klingl A."/>
            <person name="Woyke T."/>
            <person name="Ryan C.M."/>
            <person name="Banfield J.F."/>
        </authorList>
    </citation>
    <scope>NUCLEOTIDE SEQUENCE [LARGE SCALE GENOMIC DNA]</scope>
</reference>
<proteinExistence type="inferred from homology"/>
<dbReference type="SUPFAM" id="SSF89919">
    <property type="entry name" value="Ribosome-binding factor A, RbfA"/>
    <property type="match status" value="1"/>
</dbReference>
<keyword evidence="2" id="KW-0963">Cytoplasm</keyword>
<evidence type="ECO:0000313" key="4">
    <source>
        <dbReference type="Proteomes" id="UP000229390"/>
    </source>
</evidence>
<dbReference type="GO" id="GO:0030490">
    <property type="term" value="P:maturation of SSU-rRNA"/>
    <property type="evidence" value="ECO:0007669"/>
    <property type="project" value="UniProtKB-UniRule"/>
</dbReference>
<comment type="caution">
    <text evidence="3">The sequence shown here is derived from an EMBL/GenBank/DDBJ whole genome shotgun (WGS) entry which is preliminary data.</text>
</comment>
<dbReference type="InterPro" id="IPR015946">
    <property type="entry name" value="KH_dom-like_a/b"/>
</dbReference>
<comment type="similarity">
    <text evidence="2">Belongs to the RbfA family.</text>
</comment>
<dbReference type="EMBL" id="PEYE01000014">
    <property type="protein sequence ID" value="PIS38991.1"/>
    <property type="molecule type" value="Genomic_DNA"/>
</dbReference>
<gene>
    <name evidence="2 3" type="primary">rbfA</name>
    <name evidence="3" type="ORF">COT34_00870</name>
</gene>
<dbReference type="Proteomes" id="UP000229390">
    <property type="component" value="Unassembled WGS sequence"/>
</dbReference>
<evidence type="ECO:0000256" key="2">
    <source>
        <dbReference type="HAMAP-Rule" id="MF_00003"/>
    </source>
</evidence>